<dbReference type="RefSeq" id="WP_418157572.1">
    <property type="nucleotide sequence ID" value="NZ_JBBLZC010000001.1"/>
</dbReference>
<accession>A0ABU8XMN6</accession>
<name>A0ABU8XMN6_9PROT</name>
<protein>
    <submittedName>
        <fullName evidence="1">Helix-turn-helix transcriptional regulator</fullName>
    </submittedName>
</protein>
<proteinExistence type="predicted"/>
<dbReference type="EMBL" id="JBBLZC010000001">
    <property type="protein sequence ID" value="MEK0081723.1"/>
    <property type="molecule type" value="Genomic_DNA"/>
</dbReference>
<comment type="caution">
    <text evidence="1">The sequence shown here is derived from an EMBL/GenBank/DDBJ whole genome shotgun (WGS) entry which is preliminary data.</text>
</comment>
<reference evidence="1 2" key="1">
    <citation type="submission" date="2024-01" db="EMBL/GenBank/DDBJ databases">
        <title>Multi-omics insights into the function and evolution of sodium benzoate biodegradation pathways in Benzoatithermus flavus gen. nov., sp. nov. from hot spring.</title>
        <authorList>
            <person name="Hu C.-J."/>
            <person name="Li W.-J."/>
        </authorList>
    </citation>
    <scope>NUCLEOTIDE SEQUENCE [LARGE SCALE GENOMIC DNA]</scope>
    <source>
        <strain evidence="1 2">SYSU G07066</strain>
    </source>
</reference>
<dbReference type="InterPro" id="IPR036286">
    <property type="entry name" value="LexA/Signal_pep-like_sf"/>
</dbReference>
<sequence length="213" mass="23367">MLTHKAIWRGIDLLAERNRLSASGLAKRAGLDPTTFNKSKRVTKQGKPRWPSTESLSKILEATTTSMADFVSLLEDGAGSATAPARRIRCLSLTQMEREAGAFDAAGFPQPGPWEDIEFPGISDDSAYAIELDRDVIPPVLRAGDMLIVSPKSSVRRNDRVLVRHKDGQVELGVLLRRTAQRISLGHLAQAGEERTLDAGDVAWLARVLWISQ</sequence>
<dbReference type="Proteomes" id="UP001375743">
    <property type="component" value="Unassembled WGS sequence"/>
</dbReference>
<evidence type="ECO:0000313" key="2">
    <source>
        <dbReference type="Proteomes" id="UP001375743"/>
    </source>
</evidence>
<evidence type="ECO:0000313" key="1">
    <source>
        <dbReference type="EMBL" id="MEK0081723.1"/>
    </source>
</evidence>
<keyword evidence="2" id="KW-1185">Reference proteome</keyword>
<dbReference type="SUPFAM" id="SSF51306">
    <property type="entry name" value="LexA/Signal peptidase"/>
    <property type="match status" value="1"/>
</dbReference>
<organism evidence="1 2">
    <name type="scientific">Benzoatithermus flavus</name>
    <dbReference type="NCBI Taxonomy" id="3108223"/>
    <lineage>
        <taxon>Bacteria</taxon>
        <taxon>Pseudomonadati</taxon>
        <taxon>Pseudomonadota</taxon>
        <taxon>Alphaproteobacteria</taxon>
        <taxon>Geminicoccales</taxon>
        <taxon>Geminicoccaceae</taxon>
        <taxon>Benzoatithermus</taxon>
    </lineage>
</organism>
<gene>
    <name evidence="1" type="ORF">U1T56_01050</name>
</gene>